<protein>
    <recommendedName>
        <fullName evidence="5">DUF2339 domain-containing protein</fullName>
    </recommendedName>
</protein>
<dbReference type="KEGG" id="dpr:Despr_1419"/>
<dbReference type="PIRSF" id="PIRSF035905">
    <property type="entry name" value="UCP035905_mp"/>
    <property type="match status" value="1"/>
</dbReference>
<gene>
    <name evidence="3" type="ordered locus">Despr_1419</name>
</gene>
<feature type="transmembrane region" description="Helical" evidence="2">
    <location>
        <begin position="547"/>
        <end position="566"/>
    </location>
</feature>
<feature type="compositionally biased region" description="Basic and acidic residues" evidence="1">
    <location>
        <begin position="75"/>
        <end position="85"/>
    </location>
</feature>
<dbReference type="PANTHER" id="PTHR38434:SF1">
    <property type="entry name" value="BLL2549 PROTEIN"/>
    <property type="match status" value="1"/>
</dbReference>
<dbReference type="Pfam" id="PF10101">
    <property type="entry name" value="DUF2339"/>
    <property type="match status" value="1"/>
</dbReference>
<name>A0A7U4DNY7_DESPD</name>
<dbReference type="AlphaFoldDB" id="A0A7U4DNY7"/>
<sequence>MRTALSLLAVLLAVGVGMRVYPHSLLNALLAGAVIYLAIEVVALRRRIERLERTTTAIARDDHPEATHGTPLVRDPGEPTADKSFSRQAAAAEEHPRAAPEGKPPPPSPDQVPVRGLLAGLTAPVVTFFTSGNPVLKIGLVVLFFGVAFLLKYAAQRTLIPIELRLAGVALGGLILLAAGWRLRHSRRNYGLGLEGGGIGVLYLVVFAAAKLYHLLPLPLALTVMISLVGLSCALAVLQEARGLAVSGSIGGFLAPVLMSTDSGSHVLLFSYYALLNSSILGIAWFKAWRELNLIGFTFTFAIATLWGASAYTPDHFATTEPFLILFFLMYCLIAVLFAHRQPLRLRGFIDGPLVFGLPIVASGLQAYLVHDFRYGMALSALMLGGWYVGLSWLLWRQLAEGMRLLTEAFLALGVVFASLAIPLGLGPNWTAAAWALEGAAMVWIGSRQDRPLARLFGLLLQIGAAVSFVDGLVLPADSGLLVNWAFLGSALLASAALFSSFWLDRYRDQASPWELPLPPLLLAWGLSWWYGGGYRDLDHHLEGQTLPPAFLLYAGLTTLCLGGLAHRFSWQRMVTGLLVLLPIMLFTLIAQVMGWNAGSLLAGCGWLAWPLAFTVLYGLLARFEEQLPPRSLPWGHSLGLWLLMAVLAIELAWRVDRMAGIAEVWSLACWGGVPMVVLFALEFHGDRLTWPVARCAATYHGIATDVPLLALLLWTLASFTASGDPDPLPFLPLLNPLELVELAILLLALLRTLRPTTSSLFGERGLIATAALLFIWLNVAVGRCVHWYAHVPYRFDALFSSPILQAAVAALWSVLALTLTILGARKAYRRVWLTGAGLLCLTVIKLFVIDLSGTGTIGRIVSFLVVGLLMLIIGFFAPLPPKPEELPR</sequence>
<feature type="transmembrane region" description="Helical" evidence="2">
    <location>
        <begin position="375"/>
        <end position="396"/>
    </location>
</feature>
<dbReference type="RefSeq" id="WP_015724122.1">
    <property type="nucleotide sequence ID" value="NC_014972.1"/>
</dbReference>
<keyword evidence="2" id="KW-1133">Transmembrane helix</keyword>
<feature type="transmembrane region" description="Helical" evidence="2">
    <location>
        <begin position="166"/>
        <end position="183"/>
    </location>
</feature>
<feature type="transmembrane region" description="Helical" evidence="2">
    <location>
        <begin position="267"/>
        <end position="285"/>
    </location>
</feature>
<dbReference type="Proteomes" id="UP000006365">
    <property type="component" value="Chromosome"/>
</dbReference>
<evidence type="ECO:0008006" key="5">
    <source>
        <dbReference type="Google" id="ProtNLM"/>
    </source>
</evidence>
<feature type="transmembrane region" description="Helical" evidence="2">
    <location>
        <begin position="832"/>
        <end position="849"/>
    </location>
</feature>
<feature type="transmembrane region" description="Helical" evidence="2">
    <location>
        <begin position="453"/>
        <end position="470"/>
    </location>
</feature>
<keyword evidence="2" id="KW-0472">Membrane</keyword>
<feature type="transmembrane region" description="Helical" evidence="2">
    <location>
        <begin position="482"/>
        <end position="504"/>
    </location>
</feature>
<keyword evidence="4" id="KW-1185">Reference proteome</keyword>
<feature type="transmembrane region" description="Helical" evidence="2">
    <location>
        <begin position="660"/>
        <end position="682"/>
    </location>
</feature>
<feature type="transmembrane region" description="Helical" evidence="2">
    <location>
        <begin position="766"/>
        <end position="789"/>
    </location>
</feature>
<feature type="transmembrane region" description="Helical" evidence="2">
    <location>
        <begin position="292"/>
        <end position="310"/>
    </location>
</feature>
<evidence type="ECO:0000313" key="4">
    <source>
        <dbReference type="Proteomes" id="UP000006365"/>
    </source>
</evidence>
<organism evidence="3 4">
    <name type="scientific">Desulfobulbus propionicus (strain ATCC 33891 / DSM 2032 / VKM B-1956 / 1pr3)</name>
    <dbReference type="NCBI Taxonomy" id="577650"/>
    <lineage>
        <taxon>Bacteria</taxon>
        <taxon>Pseudomonadati</taxon>
        <taxon>Thermodesulfobacteriota</taxon>
        <taxon>Desulfobulbia</taxon>
        <taxon>Desulfobulbales</taxon>
        <taxon>Desulfobulbaceae</taxon>
        <taxon>Desulfobulbus</taxon>
    </lineage>
</organism>
<feature type="transmembrane region" description="Helical" evidence="2">
    <location>
        <begin position="216"/>
        <end position="237"/>
    </location>
</feature>
<feature type="transmembrane region" description="Helical" evidence="2">
    <location>
        <begin position="601"/>
        <end position="621"/>
    </location>
</feature>
<dbReference type="EMBL" id="CP002364">
    <property type="protein sequence ID" value="ADW17581.1"/>
    <property type="molecule type" value="Genomic_DNA"/>
</dbReference>
<feature type="transmembrane region" description="Helical" evidence="2">
    <location>
        <begin position="322"/>
        <end position="340"/>
    </location>
</feature>
<dbReference type="InterPro" id="IPR014600">
    <property type="entry name" value="UCP035905_mem"/>
</dbReference>
<feature type="transmembrane region" description="Helical" evidence="2">
    <location>
        <begin position="244"/>
        <end position="261"/>
    </location>
</feature>
<dbReference type="SUPFAM" id="SSF103473">
    <property type="entry name" value="MFS general substrate transporter"/>
    <property type="match status" value="1"/>
</dbReference>
<feature type="transmembrane region" description="Helical" evidence="2">
    <location>
        <begin position="190"/>
        <end position="210"/>
    </location>
</feature>
<keyword evidence="2" id="KW-0812">Transmembrane</keyword>
<feature type="region of interest" description="Disordered" evidence="1">
    <location>
        <begin position="59"/>
        <end position="113"/>
    </location>
</feature>
<feature type="transmembrane region" description="Helical" evidence="2">
    <location>
        <begin position="734"/>
        <end position="754"/>
    </location>
</feature>
<feature type="transmembrane region" description="Helical" evidence="2">
    <location>
        <begin position="25"/>
        <end position="44"/>
    </location>
</feature>
<dbReference type="PANTHER" id="PTHR38434">
    <property type="entry name" value="BLL2549 PROTEIN"/>
    <property type="match status" value="1"/>
</dbReference>
<proteinExistence type="predicted"/>
<feature type="transmembrane region" description="Helical" evidence="2">
    <location>
        <begin position="405"/>
        <end position="424"/>
    </location>
</feature>
<evidence type="ECO:0000256" key="1">
    <source>
        <dbReference type="SAM" id="MobiDB-lite"/>
    </source>
</evidence>
<feature type="transmembrane region" description="Helical" evidence="2">
    <location>
        <begin position="578"/>
        <end position="595"/>
    </location>
</feature>
<feature type="transmembrane region" description="Helical" evidence="2">
    <location>
        <begin position="633"/>
        <end position="654"/>
    </location>
</feature>
<dbReference type="InterPro" id="IPR019286">
    <property type="entry name" value="DUF2339_TM"/>
</dbReference>
<evidence type="ECO:0000313" key="3">
    <source>
        <dbReference type="EMBL" id="ADW17581.1"/>
    </source>
</evidence>
<feature type="transmembrane region" description="Helical" evidence="2">
    <location>
        <begin position="703"/>
        <end position="722"/>
    </location>
</feature>
<feature type="transmembrane region" description="Helical" evidence="2">
    <location>
        <begin position="352"/>
        <end position="369"/>
    </location>
</feature>
<feature type="transmembrane region" description="Helical" evidence="2">
    <location>
        <begin position="135"/>
        <end position="154"/>
    </location>
</feature>
<reference evidence="3 4" key="1">
    <citation type="journal article" date="2011" name="Stand. Genomic Sci.">
        <title>Complete genome sequence of Desulfobulbus propionicus type strain (1pr3).</title>
        <authorList>
            <person name="Pagani I."/>
            <person name="Lapidus A."/>
            <person name="Nolan M."/>
            <person name="Lucas S."/>
            <person name="Hammon N."/>
            <person name="Deshpande S."/>
            <person name="Cheng J.F."/>
            <person name="Chertkov O."/>
            <person name="Davenport K."/>
            <person name="Tapia R."/>
            <person name="Han C."/>
            <person name="Goodwin L."/>
            <person name="Pitluck S."/>
            <person name="Liolios K."/>
            <person name="Mavromatis K."/>
            <person name="Ivanova N."/>
            <person name="Mikhailova N."/>
            <person name="Pati A."/>
            <person name="Chen A."/>
            <person name="Palaniappan K."/>
            <person name="Land M."/>
            <person name="Hauser L."/>
            <person name="Chang Y.J."/>
            <person name="Jeffries C.D."/>
            <person name="Detter J.C."/>
            <person name="Brambilla E."/>
            <person name="Kannan K.P."/>
            <person name="Djao O.D."/>
            <person name="Rohde M."/>
            <person name="Pukall R."/>
            <person name="Spring S."/>
            <person name="Goker M."/>
            <person name="Sikorski J."/>
            <person name="Woyke T."/>
            <person name="Bristow J."/>
            <person name="Eisen J.A."/>
            <person name="Markowitz V."/>
            <person name="Hugenholtz P."/>
            <person name="Kyrpides N.C."/>
            <person name="Klenk H.P."/>
        </authorList>
    </citation>
    <scope>NUCLEOTIDE SEQUENCE [LARGE SCALE GENOMIC DNA]</scope>
    <source>
        <strain evidence="4">ATCC 33891 / DSM 2032 / 1pr3</strain>
    </source>
</reference>
<dbReference type="InterPro" id="IPR036259">
    <property type="entry name" value="MFS_trans_sf"/>
</dbReference>
<feature type="transmembrane region" description="Helical" evidence="2">
    <location>
        <begin position="861"/>
        <end position="880"/>
    </location>
</feature>
<evidence type="ECO:0000256" key="2">
    <source>
        <dbReference type="SAM" id="Phobius"/>
    </source>
</evidence>
<feature type="transmembrane region" description="Helical" evidence="2">
    <location>
        <begin position="804"/>
        <end position="825"/>
    </location>
</feature>
<accession>A0A7U4DNY7</accession>